<feature type="region of interest" description="Disordered" evidence="1">
    <location>
        <begin position="26"/>
        <end position="56"/>
    </location>
</feature>
<comment type="caution">
    <text evidence="2">The sequence shown here is derived from an EMBL/GenBank/DDBJ whole genome shotgun (WGS) entry which is preliminary data.</text>
</comment>
<dbReference type="OrthoDB" id="10541685at2759"/>
<accession>A0A5B0M763</accession>
<evidence type="ECO:0000313" key="3">
    <source>
        <dbReference type="Proteomes" id="UP000324748"/>
    </source>
</evidence>
<reference evidence="2 3" key="1">
    <citation type="submission" date="2019-05" db="EMBL/GenBank/DDBJ databases">
        <title>Emergence of the Ug99 lineage of the wheat stem rust pathogen through somatic hybridization.</title>
        <authorList>
            <person name="Li F."/>
            <person name="Upadhyaya N.M."/>
            <person name="Sperschneider J."/>
            <person name="Matny O."/>
            <person name="Nguyen-Phuc H."/>
            <person name="Mago R."/>
            <person name="Raley C."/>
            <person name="Miller M.E."/>
            <person name="Silverstein K.A.T."/>
            <person name="Henningsen E."/>
            <person name="Hirsch C.D."/>
            <person name="Visser B."/>
            <person name="Pretorius Z.A."/>
            <person name="Steffenson B.J."/>
            <person name="Schwessinger B."/>
            <person name="Dodds P.N."/>
            <person name="Figueroa M."/>
        </authorList>
    </citation>
    <scope>NUCLEOTIDE SEQUENCE [LARGE SCALE GENOMIC DNA]</scope>
    <source>
        <strain evidence="2">21-0</strain>
    </source>
</reference>
<dbReference type="AlphaFoldDB" id="A0A5B0M763"/>
<dbReference type="EMBL" id="VSWC01000170">
    <property type="protein sequence ID" value="KAA1072381.1"/>
    <property type="molecule type" value="Genomic_DNA"/>
</dbReference>
<keyword evidence="3" id="KW-1185">Reference proteome</keyword>
<evidence type="ECO:0000256" key="1">
    <source>
        <dbReference type="SAM" id="MobiDB-lite"/>
    </source>
</evidence>
<name>A0A5B0M763_PUCGR</name>
<proteinExistence type="predicted"/>
<protein>
    <submittedName>
        <fullName evidence="2">Uncharacterized protein</fullName>
    </submittedName>
</protein>
<gene>
    <name evidence="2" type="ORF">PGT21_033565</name>
</gene>
<evidence type="ECO:0000313" key="2">
    <source>
        <dbReference type="EMBL" id="KAA1072381.1"/>
    </source>
</evidence>
<sequence>MFEMESVTRRFASAVVTAVTGAVPGLSQVRPPPVHHPKNFAPNLPQFPTAPPSPTTQFAPFHPSVGLIIHTHSMRYSQPRAVTDEHCLSELNINLRAFGKHQKIVA</sequence>
<organism evidence="2 3">
    <name type="scientific">Puccinia graminis f. sp. tritici</name>
    <dbReference type="NCBI Taxonomy" id="56615"/>
    <lineage>
        <taxon>Eukaryota</taxon>
        <taxon>Fungi</taxon>
        <taxon>Dikarya</taxon>
        <taxon>Basidiomycota</taxon>
        <taxon>Pucciniomycotina</taxon>
        <taxon>Pucciniomycetes</taxon>
        <taxon>Pucciniales</taxon>
        <taxon>Pucciniaceae</taxon>
        <taxon>Puccinia</taxon>
    </lineage>
</organism>
<dbReference type="Proteomes" id="UP000324748">
    <property type="component" value="Unassembled WGS sequence"/>
</dbReference>